<accession>A0AAD3DJX3</accession>
<keyword evidence="3" id="KW-1185">Reference proteome</keyword>
<feature type="region of interest" description="Disordered" evidence="1">
    <location>
        <begin position="698"/>
        <end position="724"/>
    </location>
</feature>
<dbReference type="Proteomes" id="UP001054857">
    <property type="component" value="Unassembled WGS sequence"/>
</dbReference>
<feature type="compositionally biased region" description="Polar residues" evidence="1">
    <location>
        <begin position="858"/>
        <end position="870"/>
    </location>
</feature>
<proteinExistence type="predicted"/>
<feature type="compositionally biased region" description="Low complexity" evidence="1">
    <location>
        <begin position="767"/>
        <end position="825"/>
    </location>
</feature>
<feature type="compositionally biased region" description="Low complexity" evidence="1">
    <location>
        <begin position="438"/>
        <end position="459"/>
    </location>
</feature>
<protein>
    <submittedName>
        <fullName evidence="2">Uncharacterized protein</fullName>
    </submittedName>
</protein>
<organism evidence="2 3">
    <name type="scientific">Astrephomene gubernaculifera</name>
    <dbReference type="NCBI Taxonomy" id="47775"/>
    <lineage>
        <taxon>Eukaryota</taxon>
        <taxon>Viridiplantae</taxon>
        <taxon>Chlorophyta</taxon>
        <taxon>core chlorophytes</taxon>
        <taxon>Chlorophyceae</taxon>
        <taxon>CS clade</taxon>
        <taxon>Chlamydomonadales</taxon>
        <taxon>Astrephomenaceae</taxon>
        <taxon>Astrephomene</taxon>
    </lineage>
</organism>
<feature type="compositionally biased region" description="Low complexity" evidence="1">
    <location>
        <begin position="466"/>
        <end position="486"/>
    </location>
</feature>
<reference evidence="2 3" key="1">
    <citation type="journal article" date="2021" name="Sci. Rep.">
        <title>Genome sequencing of the multicellular alga Astrephomene provides insights into convergent evolution of germ-soma differentiation.</title>
        <authorList>
            <person name="Yamashita S."/>
            <person name="Yamamoto K."/>
            <person name="Matsuzaki R."/>
            <person name="Suzuki S."/>
            <person name="Yamaguchi H."/>
            <person name="Hirooka S."/>
            <person name="Minakuchi Y."/>
            <person name="Miyagishima S."/>
            <person name="Kawachi M."/>
            <person name="Toyoda A."/>
            <person name="Nozaki H."/>
        </authorList>
    </citation>
    <scope>NUCLEOTIDE SEQUENCE [LARGE SCALE GENOMIC DNA]</scope>
    <source>
        <strain evidence="2 3">NIES-4017</strain>
    </source>
</reference>
<feature type="compositionally biased region" description="Low complexity" evidence="1">
    <location>
        <begin position="350"/>
        <end position="364"/>
    </location>
</feature>
<feature type="compositionally biased region" description="Low complexity" evidence="1">
    <location>
        <begin position="661"/>
        <end position="680"/>
    </location>
</feature>
<feature type="region of interest" description="Disordered" evidence="1">
    <location>
        <begin position="838"/>
        <end position="881"/>
    </location>
</feature>
<feature type="compositionally biased region" description="Basic and acidic residues" evidence="1">
    <location>
        <begin position="425"/>
        <end position="436"/>
    </location>
</feature>
<evidence type="ECO:0000313" key="2">
    <source>
        <dbReference type="EMBL" id="GFR42107.1"/>
    </source>
</evidence>
<feature type="compositionally biased region" description="Gly residues" evidence="1">
    <location>
        <begin position="1095"/>
        <end position="1105"/>
    </location>
</feature>
<dbReference type="AlphaFoldDB" id="A0AAD3DJX3"/>
<comment type="caution">
    <text evidence="2">The sequence shown here is derived from an EMBL/GenBank/DDBJ whole genome shotgun (WGS) entry which is preliminary data.</text>
</comment>
<dbReference type="EMBL" id="BMAR01000002">
    <property type="protein sequence ID" value="GFR42107.1"/>
    <property type="molecule type" value="Genomic_DNA"/>
</dbReference>
<feature type="compositionally biased region" description="Low complexity" evidence="1">
    <location>
        <begin position="397"/>
        <end position="406"/>
    </location>
</feature>
<feature type="compositionally biased region" description="Pro residues" evidence="1">
    <location>
        <begin position="296"/>
        <end position="312"/>
    </location>
</feature>
<feature type="compositionally biased region" description="Low complexity" evidence="1">
    <location>
        <begin position="842"/>
        <end position="853"/>
    </location>
</feature>
<feature type="region of interest" description="Disordered" evidence="1">
    <location>
        <begin position="186"/>
        <end position="486"/>
    </location>
</feature>
<feature type="compositionally biased region" description="Pro residues" evidence="1">
    <location>
        <begin position="903"/>
        <end position="924"/>
    </location>
</feature>
<gene>
    <name evidence="2" type="ORF">Agub_g2950</name>
</gene>
<feature type="region of interest" description="Disordered" evidence="1">
    <location>
        <begin position="1090"/>
        <end position="1142"/>
    </location>
</feature>
<feature type="compositionally biased region" description="Low complexity" evidence="1">
    <location>
        <begin position="521"/>
        <end position="551"/>
    </location>
</feature>
<sequence>MAKSKEPWYEYVLRNKAVRIFLSNYAEQDWQEITKLALLYGIIQLKAVDGRASIPLARLREIVGSGAAAVTVESALPDIKNKLEDLRAQLDHVAVDLHKPHHAKVPSKEPKQVAFVGQQRAPSPRPEQPEQALRAEAAAANVALKHAEKWLRIKGGGIAVAPQQMPAKVAANAVAAAAAQRAISPALRPPSEWRSGEPRRTYSPPGRKRSPPRPGDGLAGAQYPSWWGDGQQRRSRDDDRQQSPGPRSRSASRADHRRPPRLAYSVQLEPGQPIWQNDLVTSRYLDMPSSGYGEPWSPPPVPPQYLPPPDLSQPPQQGQQRQSLQRQHTAPKSPSASPPQSFRAQQPAYGGFSEPYGSSSSSGGAAVGGPGPQLYVVHPTGAMVPVTLAEAPRRLRQQQQPQQQEASGRPGSKPARPARAAVQSRIREQVEADKAAARARVAARQRATEAALALGARQQQQDRPRSAPSAPASIASRPSVSSPTAPAAAIADRVAANPYTSWFFNTAQDPSVAAAPPPPTQQQQPGAPPAAAMAAPAVAATSASRPASAGSPPGPKPEAPWGQVADWFAAATPPPSAPSAGAAVAAASVPSAPSASPAKPAAAPTAASAPSPPREVFSSRGAGWGHAATAQHPFSLAAPRPPSAPPSAPSAAGGGSGSNGGAQPAPAGGTAAPVAPAAPHSISPPPVAAAVYPNIHGGPSYVHEQHRGGSGSSPRYPHGPAYGPSDAPYGFGGGPRTAWAGDMRGGAAAAGLAWPGPSLPWESAARQSPTRQQQQQHQQMYQNPPQQEPEWMRPQQHLQPQQQYGGWTAGMLPPGAPAAGHGWEAPWGAGWLGGGGGGGARVGAAAGTGWTAAPNVQPPQQRSASNQRPTTPRAEALKAVRPEVVQWSKSWVGDFGHLDEPRSPPPSSQPPSEAPAAAAPPPLRRPSMDPDTAAAVQAGYQRVQQQRAEEEAFMRARAAAEATLLPPAAPAAASGPAVSANTSAEERQGGAAAAAAAAVVAAPRLSAGGLGGPGVVVAGGSALTSGWDGGSGLGAGLGVYGSGSGAAAAAASGATTTAAATAATAAAEADTEADRVWSRVLGQVARLTNAPEPEIGGGGGGGGWLGSAYPAVGQQPPQQRSGEAGGGGEGAAGSTRWDLDAIVGRSLGPSGLTYQ</sequence>
<feature type="compositionally biased region" description="Basic and acidic residues" evidence="1">
    <location>
        <begin position="231"/>
        <end position="241"/>
    </location>
</feature>
<feature type="compositionally biased region" description="Low complexity" evidence="1">
    <location>
        <begin position="242"/>
        <end position="251"/>
    </location>
</feature>
<feature type="region of interest" description="Disordered" evidence="1">
    <location>
        <begin position="509"/>
        <end position="620"/>
    </location>
</feature>
<evidence type="ECO:0000256" key="1">
    <source>
        <dbReference type="SAM" id="MobiDB-lite"/>
    </source>
</evidence>
<feature type="region of interest" description="Disordered" evidence="1">
    <location>
        <begin position="751"/>
        <end position="825"/>
    </location>
</feature>
<feature type="compositionally biased region" description="Pro residues" evidence="1">
    <location>
        <begin position="639"/>
        <end position="648"/>
    </location>
</feature>
<feature type="region of interest" description="Disordered" evidence="1">
    <location>
        <begin position="100"/>
        <end position="130"/>
    </location>
</feature>
<feature type="compositionally biased region" description="Low complexity" evidence="1">
    <location>
        <begin position="578"/>
        <end position="609"/>
    </location>
</feature>
<name>A0AAD3DJX3_9CHLO</name>
<feature type="region of interest" description="Disordered" evidence="1">
    <location>
        <begin position="635"/>
        <end position="680"/>
    </location>
</feature>
<evidence type="ECO:0000313" key="3">
    <source>
        <dbReference type="Proteomes" id="UP001054857"/>
    </source>
</evidence>
<feature type="compositionally biased region" description="Low complexity" evidence="1">
    <location>
        <begin position="313"/>
        <end position="341"/>
    </location>
</feature>
<feature type="region of interest" description="Disordered" evidence="1">
    <location>
        <begin position="895"/>
        <end position="949"/>
    </location>
</feature>